<comment type="caution">
    <text evidence="5">The sequence shown here is derived from an EMBL/GenBank/DDBJ whole genome shotgun (WGS) entry which is preliminary data.</text>
</comment>
<organism evidence="5 6">
    <name type="scientific">Candidatus Gemmiger excrementavium</name>
    <dbReference type="NCBI Taxonomy" id="2838608"/>
    <lineage>
        <taxon>Bacteria</taxon>
        <taxon>Bacillati</taxon>
        <taxon>Bacillota</taxon>
        <taxon>Clostridia</taxon>
        <taxon>Eubacteriales</taxon>
        <taxon>Gemmiger</taxon>
    </lineage>
</organism>
<dbReference type="AlphaFoldDB" id="A0A9D2F528"/>
<protein>
    <submittedName>
        <fullName evidence="5">Alpha/beta hydrolase</fullName>
    </submittedName>
</protein>
<evidence type="ECO:0000313" key="6">
    <source>
        <dbReference type="Proteomes" id="UP000824031"/>
    </source>
</evidence>
<dbReference type="InterPro" id="IPR050300">
    <property type="entry name" value="GDXG_lipolytic_enzyme"/>
</dbReference>
<reference evidence="5" key="2">
    <citation type="submission" date="2021-04" db="EMBL/GenBank/DDBJ databases">
        <authorList>
            <person name="Gilroy R."/>
        </authorList>
    </citation>
    <scope>NUCLEOTIDE SEQUENCE</scope>
    <source>
        <strain evidence="5">3436</strain>
    </source>
</reference>
<accession>A0A9D2F528</accession>
<dbReference type="Gene3D" id="3.40.50.1820">
    <property type="entry name" value="alpha/beta hydrolase"/>
    <property type="match status" value="1"/>
</dbReference>
<sequence length="250" mass="27655">MKEKTPCGYWYCKPGASRKKVLFYIHGGGFNSGGAEYSINMARNFCKSDDYAVFNVEYRLAPEHPFPAGLEDCISAYRYLTQQGVRGSDMVFAGDSAGGNLVFALALYLRDHGLELPAGLCTLSPVGALDDSLPSRKERADRDCIIGADFTEEMQITYIGGHDVRAPYLSPIYGDFTGLPPIWMCVGTEEVFYDDAFALQAAAQNKGIPVELLIGKGLCHVYPMFPDRQSKIAVESMRNFIEKRLRVSKS</sequence>
<dbReference type="PROSITE" id="PS01174">
    <property type="entry name" value="LIPASE_GDXG_SER"/>
    <property type="match status" value="1"/>
</dbReference>
<name>A0A9D2F528_9FIRM</name>
<dbReference type="InterPro" id="IPR033140">
    <property type="entry name" value="Lipase_GDXG_put_SER_AS"/>
</dbReference>
<dbReference type="GO" id="GO:0016787">
    <property type="term" value="F:hydrolase activity"/>
    <property type="evidence" value="ECO:0007669"/>
    <property type="project" value="UniProtKB-KW"/>
</dbReference>
<dbReference type="PANTHER" id="PTHR48081">
    <property type="entry name" value="AB HYDROLASE SUPERFAMILY PROTEIN C4A8.06C"/>
    <property type="match status" value="1"/>
</dbReference>
<comment type="similarity">
    <text evidence="1">Belongs to the 'GDXG' lipolytic enzyme family.</text>
</comment>
<dbReference type="Pfam" id="PF07859">
    <property type="entry name" value="Abhydrolase_3"/>
    <property type="match status" value="1"/>
</dbReference>
<dbReference type="EMBL" id="DXBO01000157">
    <property type="protein sequence ID" value="HIZ49232.1"/>
    <property type="molecule type" value="Genomic_DNA"/>
</dbReference>
<dbReference type="InterPro" id="IPR029058">
    <property type="entry name" value="AB_hydrolase_fold"/>
</dbReference>
<evidence type="ECO:0000256" key="3">
    <source>
        <dbReference type="PROSITE-ProRule" id="PRU10038"/>
    </source>
</evidence>
<dbReference type="InterPro" id="IPR013094">
    <property type="entry name" value="AB_hydrolase_3"/>
</dbReference>
<feature type="active site" evidence="3">
    <location>
        <position position="96"/>
    </location>
</feature>
<proteinExistence type="inferred from homology"/>
<evidence type="ECO:0000256" key="2">
    <source>
        <dbReference type="ARBA" id="ARBA00022801"/>
    </source>
</evidence>
<reference evidence="5" key="1">
    <citation type="journal article" date="2021" name="PeerJ">
        <title>Extensive microbial diversity within the chicken gut microbiome revealed by metagenomics and culture.</title>
        <authorList>
            <person name="Gilroy R."/>
            <person name="Ravi A."/>
            <person name="Getino M."/>
            <person name="Pursley I."/>
            <person name="Horton D.L."/>
            <person name="Alikhan N.F."/>
            <person name="Baker D."/>
            <person name="Gharbi K."/>
            <person name="Hall N."/>
            <person name="Watson M."/>
            <person name="Adriaenssens E.M."/>
            <person name="Foster-Nyarko E."/>
            <person name="Jarju S."/>
            <person name="Secka A."/>
            <person name="Antonio M."/>
            <person name="Oren A."/>
            <person name="Chaudhuri R.R."/>
            <person name="La Ragione R."/>
            <person name="Hildebrand F."/>
            <person name="Pallen M.J."/>
        </authorList>
    </citation>
    <scope>NUCLEOTIDE SEQUENCE</scope>
    <source>
        <strain evidence="5">3436</strain>
    </source>
</reference>
<evidence type="ECO:0000313" key="5">
    <source>
        <dbReference type="EMBL" id="HIZ49232.1"/>
    </source>
</evidence>
<dbReference type="Proteomes" id="UP000824031">
    <property type="component" value="Unassembled WGS sequence"/>
</dbReference>
<evidence type="ECO:0000256" key="1">
    <source>
        <dbReference type="ARBA" id="ARBA00010515"/>
    </source>
</evidence>
<evidence type="ECO:0000259" key="4">
    <source>
        <dbReference type="Pfam" id="PF07859"/>
    </source>
</evidence>
<dbReference type="PANTHER" id="PTHR48081:SF8">
    <property type="entry name" value="ALPHA_BETA HYDROLASE FOLD-3 DOMAIN-CONTAINING PROTEIN-RELATED"/>
    <property type="match status" value="1"/>
</dbReference>
<keyword evidence="2 5" id="KW-0378">Hydrolase</keyword>
<feature type="domain" description="Alpha/beta hydrolase fold-3" evidence="4">
    <location>
        <begin position="22"/>
        <end position="222"/>
    </location>
</feature>
<dbReference type="SUPFAM" id="SSF53474">
    <property type="entry name" value="alpha/beta-Hydrolases"/>
    <property type="match status" value="1"/>
</dbReference>
<gene>
    <name evidence="5" type="ORF">H9810_10970</name>
</gene>